<reference evidence="3" key="1">
    <citation type="journal article" date="2019" name="Int. J. Syst. Evol. Microbiol.">
        <title>The Global Catalogue of Microorganisms (GCM) 10K type strain sequencing project: providing services to taxonomists for standard genome sequencing and annotation.</title>
        <authorList>
            <consortium name="The Broad Institute Genomics Platform"/>
            <consortium name="The Broad Institute Genome Sequencing Center for Infectious Disease"/>
            <person name="Wu L."/>
            <person name="Ma J."/>
        </authorList>
    </citation>
    <scope>NUCLEOTIDE SEQUENCE [LARGE SCALE GENOMIC DNA]</scope>
    <source>
        <strain evidence="3">JCM 17021</strain>
    </source>
</reference>
<dbReference type="GO" id="GO:0016787">
    <property type="term" value="F:hydrolase activity"/>
    <property type="evidence" value="ECO:0007669"/>
    <property type="project" value="UniProtKB-KW"/>
</dbReference>
<gene>
    <name evidence="2" type="ORF">GCM10022381_27510</name>
</gene>
<dbReference type="EMBL" id="BAABCN010000008">
    <property type="protein sequence ID" value="GAA3883824.1"/>
    <property type="molecule type" value="Genomic_DNA"/>
</dbReference>
<dbReference type="InterPro" id="IPR022742">
    <property type="entry name" value="Hydrolase_4"/>
</dbReference>
<keyword evidence="3" id="KW-1185">Reference proteome</keyword>
<dbReference type="Pfam" id="PF12146">
    <property type="entry name" value="Hydrolase_4"/>
    <property type="match status" value="1"/>
</dbReference>
<proteinExistence type="predicted"/>
<sequence length="333" mass="37213">MHTPANEWVPDVLGDRFEQLTLPLRPDAEGEVVATLVRPVSRFRLELVRPVAAGVDVLYVHGWSDYFFQTELAEYWQNAGARFHALDLRKYGRSLRPGQTPGYITDLNDYDEDIEAALSAIGHGRHHEPKRPLIMMGHSTGGLIFSLWVDRNPGRVAAVVLNSPWLEFQATGVGRAAILPIVEIQAKVDPRAPLPKVDLGFYTRSVSSTLDGAWDYNFDWRPPRGFTAHPAWLRAILAGHARVASGLSIDAPVFTMISARSMLIPKWTPEMMGADVVLRVDDIAVRSTRLGSLVTIARLDGALHDVFLSAPPVRHEAYQQLTRWLRSYLRPEA</sequence>
<dbReference type="Gene3D" id="3.40.50.1820">
    <property type="entry name" value="alpha/beta hydrolase"/>
    <property type="match status" value="1"/>
</dbReference>
<evidence type="ECO:0000313" key="2">
    <source>
        <dbReference type="EMBL" id="GAA3883824.1"/>
    </source>
</evidence>
<dbReference type="InterPro" id="IPR029058">
    <property type="entry name" value="AB_hydrolase_fold"/>
</dbReference>
<evidence type="ECO:0000259" key="1">
    <source>
        <dbReference type="Pfam" id="PF12146"/>
    </source>
</evidence>
<dbReference type="RefSeq" id="WP_345067710.1">
    <property type="nucleotide sequence ID" value="NZ_BAABCN010000008.1"/>
</dbReference>
<evidence type="ECO:0000313" key="3">
    <source>
        <dbReference type="Proteomes" id="UP001501803"/>
    </source>
</evidence>
<organism evidence="2 3">
    <name type="scientific">Leifsonia kafniensis</name>
    <dbReference type="NCBI Taxonomy" id="475957"/>
    <lineage>
        <taxon>Bacteria</taxon>
        <taxon>Bacillati</taxon>
        <taxon>Actinomycetota</taxon>
        <taxon>Actinomycetes</taxon>
        <taxon>Micrococcales</taxon>
        <taxon>Microbacteriaceae</taxon>
        <taxon>Leifsonia</taxon>
    </lineage>
</organism>
<comment type="caution">
    <text evidence="2">The sequence shown here is derived from an EMBL/GenBank/DDBJ whole genome shotgun (WGS) entry which is preliminary data.</text>
</comment>
<dbReference type="Proteomes" id="UP001501803">
    <property type="component" value="Unassembled WGS sequence"/>
</dbReference>
<keyword evidence="2" id="KW-0378">Hydrolase</keyword>
<dbReference type="SUPFAM" id="SSF53474">
    <property type="entry name" value="alpha/beta-Hydrolases"/>
    <property type="match status" value="1"/>
</dbReference>
<protein>
    <submittedName>
        <fullName evidence="2">Alpha/beta hydrolase</fullName>
    </submittedName>
</protein>
<accession>A0ABP7KNN0</accession>
<dbReference type="PANTHER" id="PTHR11614">
    <property type="entry name" value="PHOSPHOLIPASE-RELATED"/>
    <property type="match status" value="1"/>
</dbReference>
<feature type="domain" description="Serine aminopeptidase S33" evidence="1">
    <location>
        <begin position="57"/>
        <end position="199"/>
    </location>
</feature>
<dbReference type="InterPro" id="IPR051044">
    <property type="entry name" value="MAG_DAG_Lipase"/>
</dbReference>
<name>A0ABP7KNN0_9MICO</name>